<proteinExistence type="predicted"/>
<dbReference type="EMBL" id="FWWU01000009">
    <property type="protein sequence ID" value="SMB92639.1"/>
    <property type="molecule type" value="Genomic_DNA"/>
</dbReference>
<dbReference type="Proteomes" id="UP000192582">
    <property type="component" value="Unassembled WGS sequence"/>
</dbReference>
<accession>A0A1W1VGX5</accession>
<dbReference type="Pfam" id="PF09348">
    <property type="entry name" value="DUF1990"/>
    <property type="match status" value="1"/>
</dbReference>
<protein>
    <submittedName>
        <fullName evidence="2">Uncharacterized protein, UPF0548 family</fullName>
    </submittedName>
</protein>
<keyword evidence="3" id="KW-1185">Reference proteome</keyword>
<dbReference type="InterPro" id="IPR018960">
    <property type="entry name" value="DUF1990"/>
</dbReference>
<evidence type="ECO:0000259" key="1">
    <source>
        <dbReference type="Pfam" id="PF09348"/>
    </source>
</evidence>
<name>A0A1W1VGX5_9DEIO</name>
<evidence type="ECO:0000313" key="2">
    <source>
        <dbReference type="EMBL" id="SMB92639.1"/>
    </source>
</evidence>
<sequence>MPLFPVRPTPQGLETVAARRVLGHREACFARACAARLDAPRPWLRLDADGTGVGQTALLDAHLGPPTWTWMFGCRAVDVTERRLRHPAHPECGEERFRVELHADGHVTFSLRAYPHPRMGTVQPRATLAQRTGTNGYLQNIRRSTLLA</sequence>
<feature type="domain" description="DUF1990" evidence="1">
    <location>
        <begin position="8"/>
        <end position="139"/>
    </location>
</feature>
<organism evidence="2 3">
    <name type="scientific">Deinococcus hopiensis KR-140</name>
    <dbReference type="NCBI Taxonomy" id="695939"/>
    <lineage>
        <taxon>Bacteria</taxon>
        <taxon>Thermotogati</taxon>
        <taxon>Deinococcota</taxon>
        <taxon>Deinococci</taxon>
        <taxon>Deinococcales</taxon>
        <taxon>Deinococcaceae</taxon>
        <taxon>Deinococcus</taxon>
    </lineage>
</organism>
<dbReference type="OrthoDB" id="120660at2"/>
<evidence type="ECO:0000313" key="3">
    <source>
        <dbReference type="Proteomes" id="UP000192582"/>
    </source>
</evidence>
<dbReference type="RefSeq" id="WP_084049093.1">
    <property type="nucleotide sequence ID" value="NZ_FWWU01000009.1"/>
</dbReference>
<reference evidence="2 3" key="1">
    <citation type="submission" date="2017-04" db="EMBL/GenBank/DDBJ databases">
        <authorList>
            <person name="Afonso C.L."/>
            <person name="Miller P.J."/>
            <person name="Scott M.A."/>
            <person name="Spackman E."/>
            <person name="Goraichik I."/>
            <person name="Dimitrov K.M."/>
            <person name="Suarez D.L."/>
            <person name="Swayne D.E."/>
        </authorList>
    </citation>
    <scope>NUCLEOTIDE SEQUENCE [LARGE SCALE GENOMIC DNA]</scope>
    <source>
        <strain evidence="2 3">KR-140</strain>
    </source>
</reference>
<gene>
    <name evidence="2" type="ORF">SAMN00790413_01669</name>
</gene>
<dbReference type="AlphaFoldDB" id="A0A1W1VGX5"/>
<dbReference type="STRING" id="695939.SAMN00790413_01669"/>